<dbReference type="EMBL" id="FNJL01000010">
    <property type="protein sequence ID" value="SDP29845.1"/>
    <property type="molecule type" value="Genomic_DNA"/>
</dbReference>
<feature type="chain" id="PRO_5011524147" evidence="2">
    <location>
        <begin position="44"/>
        <end position="131"/>
    </location>
</feature>
<feature type="compositionally biased region" description="Low complexity" evidence="1">
    <location>
        <begin position="122"/>
        <end position="131"/>
    </location>
</feature>
<feature type="compositionally biased region" description="Low complexity" evidence="1">
    <location>
        <begin position="46"/>
        <end position="72"/>
    </location>
</feature>
<reference evidence="4" key="1">
    <citation type="submission" date="2016-10" db="EMBL/GenBank/DDBJ databases">
        <authorList>
            <person name="Varghese N."/>
            <person name="Submissions S."/>
        </authorList>
    </citation>
    <scope>NUCLEOTIDE SEQUENCE [LARGE SCALE GENOMIC DNA]</scope>
    <source>
        <strain evidence="4">DSM 17101</strain>
    </source>
</reference>
<feature type="compositionally biased region" description="Basic and acidic residues" evidence="1">
    <location>
        <begin position="100"/>
        <end position="121"/>
    </location>
</feature>
<sequence>MHTPGPRAHFRSRRFRFTSRIHRSVLGRCALAAALILPAAVPAQIPAPPADAVQGDAALPDAPAAPPRHAALPPWPASTASMDWRDAQAAPAAAEPSPGMHDHDHDQGHGHGHHHGSDHGHGSSPAGGHRP</sequence>
<accession>A0A1H0RK87</accession>
<evidence type="ECO:0000256" key="1">
    <source>
        <dbReference type="SAM" id="MobiDB-lite"/>
    </source>
</evidence>
<organism evidence="3 4">
    <name type="scientific">Paracidovorax cattleyae</name>
    <dbReference type="NCBI Taxonomy" id="80868"/>
    <lineage>
        <taxon>Bacteria</taxon>
        <taxon>Pseudomonadati</taxon>
        <taxon>Pseudomonadota</taxon>
        <taxon>Betaproteobacteria</taxon>
        <taxon>Burkholderiales</taxon>
        <taxon>Comamonadaceae</taxon>
        <taxon>Paracidovorax</taxon>
    </lineage>
</organism>
<gene>
    <name evidence="3" type="ORF">SAMN04489708_110106</name>
</gene>
<dbReference type="Proteomes" id="UP000199317">
    <property type="component" value="Unassembled WGS sequence"/>
</dbReference>
<feature type="signal peptide" evidence="2">
    <location>
        <begin position="1"/>
        <end position="43"/>
    </location>
</feature>
<protein>
    <submittedName>
        <fullName evidence="3">Uncharacterized protein</fullName>
    </submittedName>
</protein>
<evidence type="ECO:0000313" key="3">
    <source>
        <dbReference type="EMBL" id="SDP29845.1"/>
    </source>
</evidence>
<proteinExistence type="predicted"/>
<dbReference type="RefSeq" id="WP_092834281.1">
    <property type="nucleotide sequence ID" value="NZ_FNJL01000010.1"/>
</dbReference>
<name>A0A1H0RK87_9BURK</name>
<dbReference type="AlphaFoldDB" id="A0A1H0RK87"/>
<keyword evidence="4" id="KW-1185">Reference proteome</keyword>
<keyword evidence="2" id="KW-0732">Signal</keyword>
<feature type="region of interest" description="Disordered" evidence="1">
    <location>
        <begin position="46"/>
        <end position="131"/>
    </location>
</feature>
<evidence type="ECO:0000256" key="2">
    <source>
        <dbReference type="SAM" id="SignalP"/>
    </source>
</evidence>
<evidence type="ECO:0000313" key="4">
    <source>
        <dbReference type="Proteomes" id="UP000199317"/>
    </source>
</evidence>